<dbReference type="EMBL" id="DRHY01000092">
    <property type="protein sequence ID" value="HEC73606.1"/>
    <property type="molecule type" value="Genomic_DNA"/>
</dbReference>
<feature type="transmembrane region" description="Helical" evidence="1">
    <location>
        <begin position="141"/>
        <end position="167"/>
    </location>
</feature>
<evidence type="ECO:0000256" key="2">
    <source>
        <dbReference type="SAM" id="SignalP"/>
    </source>
</evidence>
<sequence length="175" mass="18550">MKKVMLFVTALLLSVTVNAAPLLLAEYTYGSYVTQEIVSKSGSTVSGKGDVGEISGTWFSSFDLYSDIDTYAIIEWTFSPRNGFETGFAGFSGELNFYNILESSAGTSKTGITSYSIVVPLLAGETYSVEILNATTSPLDYAVSISAIPVPAALFLFAPALLGLLGLRRKNAVAA</sequence>
<organism evidence="3">
    <name type="scientific">Methylophaga aminisulfidivorans</name>
    <dbReference type="NCBI Taxonomy" id="230105"/>
    <lineage>
        <taxon>Bacteria</taxon>
        <taxon>Pseudomonadati</taxon>
        <taxon>Pseudomonadota</taxon>
        <taxon>Gammaproteobacteria</taxon>
        <taxon>Thiotrichales</taxon>
        <taxon>Piscirickettsiaceae</taxon>
        <taxon>Methylophaga</taxon>
    </lineage>
</organism>
<feature type="chain" id="PRO_5027579070" description="VPLPA-CTERM sorting domain-containing protein" evidence="2">
    <location>
        <begin position="20"/>
        <end position="175"/>
    </location>
</feature>
<evidence type="ECO:0008006" key="4">
    <source>
        <dbReference type="Google" id="ProtNLM"/>
    </source>
</evidence>
<evidence type="ECO:0000256" key="1">
    <source>
        <dbReference type="SAM" id="Phobius"/>
    </source>
</evidence>
<gene>
    <name evidence="3" type="ORF">ENI26_04440</name>
</gene>
<dbReference type="AlphaFoldDB" id="A0A7C1VNG0"/>
<protein>
    <recommendedName>
        <fullName evidence="4">VPLPA-CTERM sorting domain-containing protein</fullName>
    </recommendedName>
</protein>
<evidence type="ECO:0000313" key="3">
    <source>
        <dbReference type="EMBL" id="HEC73606.1"/>
    </source>
</evidence>
<proteinExistence type="predicted"/>
<dbReference type="Proteomes" id="UP000886384">
    <property type="component" value="Unassembled WGS sequence"/>
</dbReference>
<accession>A0A7C1VNG0</accession>
<keyword evidence="1" id="KW-0812">Transmembrane</keyword>
<name>A0A7C1VNG0_9GAMM</name>
<keyword evidence="1" id="KW-0472">Membrane</keyword>
<keyword evidence="1" id="KW-1133">Transmembrane helix</keyword>
<feature type="signal peptide" evidence="2">
    <location>
        <begin position="1"/>
        <end position="19"/>
    </location>
</feature>
<reference evidence="3" key="1">
    <citation type="journal article" date="2020" name="mSystems">
        <title>Genome- and Community-Level Interaction Insights into Carbon Utilization and Element Cycling Functions of Hydrothermarchaeota in Hydrothermal Sediment.</title>
        <authorList>
            <person name="Zhou Z."/>
            <person name="Liu Y."/>
            <person name="Xu W."/>
            <person name="Pan J."/>
            <person name="Luo Z.H."/>
            <person name="Li M."/>
        </authorList>
    </citation>
    <scope>NUCLEOTIDE SEQUENCE [LARGE SCALE GENOMIC DNA]</scope>
    <source>
        <strain evidence="3">HyVt-380</strain>
    </source>
</reference>
<keyword evidence="2" id="KW-0732">Signal</keyword>
<comment type="caution">
    <text evidence="3">The sequence shown here is derived from an EMBL/GenBank/DDBJ whole genome shotgun (WGS) entry which is preliminary data.</text>
</comment>